<dbReference type="AlphaFoldDB" id="A0A0F9XI64"/>
<protein>
    <submittedName>
        <fullName evidence="1">Uncharacterized protein</fullName>
    </submittedName>
</protein>
<organism evidence="1">
    <name type="scientific">marine sediment metagenome</name>
    <dbReference type="NCBI Taxonomy" id="412755"/>
    <lineage>
        <taxon>unclassified sequences</taxon>
        <taxon>metagenomes</taxon>
        <taxon>ecological metagenomes</taxon>
    </lineage>
</organism>
<gene>
    <name evidence="1" type="ORF">LCGC14_0140920</name>
</gene>
<name>A0A0F9XI64_9ZZZZ</name>
<evidence type="ECO:0000313" key="1">
    <source>
        <dbReference type="EMBL" id="KKN98851.1"/>
    </source>
</evidence>
<proteinExistence type="predicted"/>
<accession>A0A0F9XI64</accession>
<sequence length="119" mass="13713">MRPKPILRTWTKKIINQMIEPETFEQITNLDTETILDLVNTVCMAIRHNPNLTNNPQSKIQIALLMMDHIIDLFEKCDSRVAIFIDNPSLLSVEGILYKTGHTYKKGDVVKNPFEESND</sequence>
<comment type="caution">
    <text evidence="1">The sequence shown here is derived from an EMBL/GenBank/DDBJ whole genome shotgun (WGS) entry which is preliminary data.</text>
</comment>
<reference evidence="1" key="1">
    <citation type="journal article" date="2015" name="Nature">
        <title>Complex archaea that bridge the gap between prokaryotes and eukaryotes.</title>
        <authorList>
            <person name="Spang A."/>
            <person name="Saw J.H."/>
            <person name="Jorgensen S.L."/>
            <person name="Zaremba-Niedzwiedzka K."/>
            <person name="Martijn J."/>
            <person name="Lind A.E."/>
            <person name="van Eijk R."/>
            <person name="Schleper C."/>
            <person name="Guy L."/>
            <person name="Ettema T.J."/>
        </authorList>
    </citation>
    <scope>NUCLEOTIDE SEQUENCE</scope>
</reference>
<dbReference type="EMBL" id="LAZR01000049">
    <property type="protein sequence ID" value="KKN98851.1"/>
    <property type="molecule type" value="Genomic_DNA"/>
</dbReference>